<dbReference type="Proteomes" id="UP001281147">
    <property type="component" value="Unassembled WGS sequence"/>
</dbReference>
<gene>
    <name evidence="1" type="ORF">LTR37_018311</name>
</gene>
<evidence type="ECO:0000313" key="2">
    <source>
        <dbReference type="Proteomes" id="UP001281147"/>
    </source>
</evidence>
<proteinExistence type="predicted"/>
<sequence length="338" mass="36354">MASPTVERSNAQNASSAKNTTKISSDTSSRRVLGDVSTNIKVSSQSPAFLRKAQAGSPLKRSFTSAMEGGEGLTYLKRRKLSDDEVLGQADGSFNRSRGNENGQSAFGRSFGPSLQPAVEDGSTNSVIPEIAEPSPTEPNTPADEHSSTQDSSAERKSFSSLIDYDPSSQTTNFVFKTVSNAEMLKLRLRVAMYKVQTNQIHVPFAEIEHCASSSSKPASTTVEEAVAQLRREAQEVNARPKPIPKLMPAPVLRPTAYSSRMIYENEPLPSSPPVSRSPNRPPTSPDSSATPRREIPQLSSPPSTGGERFARPDEQDLTSSVVKGRVAEGLLGLRHAG</sequence>
<name>A0ACC3MHE8_9PEZI</name>
<organism evidence="1 2">
    <name type="scientific">Vermiconidia calcicola</name>
    <dbReference type="NCBI Taxonomy" id="1690605"/>
    <lineage>
        <taxon>Eukaryota</taxon>
        <taxon>Fungi</taxon>
        <taxon>Dikarya</taxon>
        <taxon>Ascomycota</taxon>
        <taxon>Pezizomycotina</taxon>
        <taxon>Dothideomycetes</taxon>
        <taxon>Dothideomycetidae</taxon>
        <taxon>Mycosphaerellales</taxon>
        <taxon>Extremaceae</taxon>
        <taxon>Vermiconidia</taxon>
    </lineage>
</organism>
<protein>
    <submittedName>
        <fullName evidence="1">Uncharacterized protein</fullName>
    </submittedName>
</protein>
<accession>A0ACC3MHE8</accession>
<evidence type="ECO:0000313" key="1">
    <source>
        <dbReference type="EMBL" id="KAK3691951.1"/>
    </source>
</evidence>
<keyword evidence="2" id="KW-1185">Reference proteome</keyword>
<reference evidence="1" key="1">
    <citation type="submission" date="2023-07" db="EMBL/GenBank/DDBJ databases">
        <title>Black Yeasts Isolated from many extreme environments.</title>
        <authorList>
            <person name="Coleine C."/>
            <person name="Stajich J.E."/>
            <person name="Selbmann L."/>
        </authorList>
    </citation>
    <scope>NUCLEOTIDE SEQUENCE</scope>
    <source>
        <strain evidence="1">CCFEE 5714</strain>
    </source>
</reference>
<dbReference type="EMBL" id="JAUTXU010000253">
    <property type="protein sequence ID" value="KAK3691951.1"/>
    <property type="molecule type" value="Genomic_DNA"/>
</dbReference>
<comment type="caution">
    <text evidence="1">The sequence shown here is derived from an EMBL/GenBank/DDBJ whole genome shotgun (WGS) entry which is preliminary data.</text>
</comment>